<proteinExistence type="predicted"/>
<sequence>MEYRQALGALIRRGRALAATALVLLPVLLGAVRGLDRLHHAGDQDVQFEVVTFRGQSVAVPLGEPLGKQLYACAALDALFKNGSGCGGAPCSLLVELGGVGLCTFGLLKEPHHAGSTFHVQAQWRRLANISYVMAGGPGNVILPGSGIPWPAGGPGPSLHQAAARLVEALTPAAGAAAATDVVVKVDLCVGCHSWLHTLLPVLSTKRVAAVVLMFPERLTEGLLAEASSLAATAAVFGLKAFLGGFDGPPYSDRFHNPAASTAAPGPPGVFMARERAPPPTLHAFTPMHVSDPGRRQPLVNLLCHYLLDTAASSNFTVHVAGLRVGAGGLSSNPHPTAFKLPIIHARVAALPPTDLVMSMDAFDSIVQVSSDTLLQRYWAAGAPVFAASTEANCWPPEIKPWCETMGLRAPPRFPNKWVNSGGYIGRAGVVAKWLADTVAHLNNGSPPDSWLPPSCRVSKDDQGLLGCPFIFGNRYDLGLDYDSNFFYSLMWMREPLSQVSNLRWQYNWSAVVPGVIHANGDAKDKYLAGLRDGMLPPGYAADPAFPVIVDGERTTYGELCGGGGQQG</sequence>
<keyword evidence="2" id="KW-1185">Reference proteome</keyword>
<name>A0A835SHZ8_CHLIN</name>
<dbReference type="Proteomes" id="UP000650467">
    <property type="component" value="Unassembled WGS sequence"/>
</dbReference>
<evidence type="ECO:0000313" key="1">
    <source>
        <dbReference type="EMBL" id="KAG2422779.1"/>
    </source>
</evidence>
<dbReference type="EMBL" id="JAEHOC010000094">
    <property type="protein sequence ID" value="KAG2422779.1"/>
    <property type="molecule type" value="Genomic_DNA"/>
</dbReference>
<comment type="caution">
    <text evidence="1">The sequence shown here is derived from an EMBL/GenBank/DDBJ whole genome shotgun (WGS) entry which is preliminary data.</text>
</comment>
<dbReference type="AlphaFoldDB" id="A0A835SHZ8"/>
<dbReference type="CDD" id="cd22997">
    <property type="entry name" value="GT_LH"/>
    <property type="match status" value="1"/>
</dbReference>
<gene>
    <name evidence="1" type="ORF">HXX76_015799</name>
</gene>
<dbReference type="OrthoDB" id="69177at2759"/>
<accession>A0A835SHZ8</accession>
<organism evidence="1 2">
    <name type="scientific">Chlamydomonas incerta</name>
    <dbReference type="NCBI Taxonomy" id="51695"/>
    <lineage>
        <taxon>Eukaryota</taxon>
        <taxon>Viridiplantae</taxon>
        <taxon>Chlorophyta</taxon>
        <taxon>core chlorophytes</taxon>
        <taxon>Chlorophyceae</taxon>
        <taxon>CS clade</taxon>
        <taxon>Chlamydomonadales</taxon>
        <taxon>Chlamydomonadaceae</taxon>
        <taxon>Chlamydomonas</taxon>
    </lineage>
</organism>
<reference evidence="1" key="1">
    <citation type="journal article" date="2020" name="bioRxiv">
        <title>Comparative genomics of Chlamydomonas.</title>
        <authorList>
            <person name="Craig R.J."/>
            <person name="Hasan A.R."/>
            <person name="Ness R.W."/>
            <person name="Keightley P.D."/>
        </authorList>
    </citation>
    <scope>NUCLEOTIDE SEQUENCE</scope>
    <source>
        <strain evidence="1">SAG 7.73</strain>
    </source>
</reference>
<evidence type="ECO:0000313" key="2">
    <source>
        <dbReference type="Proteomes" id="UP000650467"/>
    </source>
</evidence>
<protein>
    <submittedName>
        <fullName evidence="1">Uncharacterized protein</fullName>
    </submittedName>
</protein>